<evidence type="ECO:0000256" key="7">
    <source>
        <dbReference type="ARBA" id="ARBA00093797"/>
    </source>
</evidence>
<evidence type="ECO:0000256" key="4">
    <source>
        <dbReference type="ARBA" id="ARBA00023186"/>
    </source>
</evidence>
<dbReference type="RefSeq" id="WP_253059377.1">
    <property type="nucleotide sequence ID" value="NZ_JAMXWM010000004.1"/>
</dbReference>
<comment type="subcellular location">
    <subcellularLocation>
        <location evidence="1">Cytoplasm</location>
        <location evidence="1">Cytosol</location>
    </subcellularLocation>
</comment>
<keyword evidence="3" id="KW-1005">Bacterial flagellum biogenesis</keyword>
<evidence type="ECO:0000256" key="5">
    <source>
        <dbReference type="ARBA" id="ARBA00093765"/>
    </source>
</evidence>
<reference evidence="9" key="1">
    <citation type="journal article" date="2019" name="Int. J. Syst. Evol. Microbiol.">
        <title>The Global Catalogue of Microorganisms (GCM) 10K type strain sequencing project: providing services to taxonomists for standard genome sequencing and annotation.</title>
        <authorList>
            <consortium name="The Broad Institute Genomics Platform"/>
            <consortium name="The Broad Institute Genome Sequencing Center for Infectious Disease"/>
            <person name="Wu L."/>
            <person name="Ma J."/>
        </authorList>
    </citation>
    <scope>NUCLEOTIDE SEQUENCE [LARGE SCALE GENOMIC DNA]</scope>
    <source>
        <strain evidence="9">TISTR 2466</strain>
    </source>
</reference>
<gene>
    <name evidence="8" type="ORF">ACFSUE_01870</name>
</gene>
<evidence type="ECO:0000313" key="9">
    <source>
        <dbReference type="Proteomes" id="UP001597399"/>
    </source>
</evidence>
<dbReference type="InterPro" id="IPR008622">
    <property type="entry name" value="FliT"/>
</dbReference>
<comment type="caution">
    <text evidence="8">The sequence shown here is derived from an EMBL/GenBank/DDBJ whole genome shotgun (WGS) entry which is preliminary data.</text>
</comment>
<keyword evidence="9" id="KW-1185">Reference proteome</keyword>
<keyword evidence="4" id="KW-0143">Chaperone</keyword>
<dbReference type="EMBL" id="JBHUMQ010000003">
    <property type="protein sequence ID" value="MFD2692393.1"/>
    <property type="molecule type" value="Genomic_DNA"/>
</dbReference>
<comment type="function">
    <text evidence="5">May act as an export chaperone for the filament capping protein FliD.</text>
</comment>
<sequence length="115" mass="13664">MSVEKLYQVTKEIQKLVKQQSENPKNDFTKEINDKLELRQKLIDQLPKAFSKDEKKIGEKIIEANNEIHSLMQVARRNLVGEMQQFKHKKESLKTYRGYKNPLINQSSAYFDRHE</sequence>
<protein>
    <recommendedName>
        <fullName evidence="7">Flagellar protein FliT</fullName>
    </recommendedName>
</protein>
<accession>A0ABW5RZ75</accession>
<dbReference type="Proteomes" id="UP001597399">
    <property type="component" value="Unassembled WGS sequence"/>
</dbReference>
<keyword evidence="2" id="KW-0963">Cytoplasm</keyword>
<name>A0ABW5RZ75_9BACL</name>
<dbReference type="Pfam" id="PF05400">
    <property type="entry name" value="FliT"/>
    <property type="match status" value="1"/>
</dbReference>
<dbReference type="SUPFAM" id="SSF109755">
    <property type="entry name" value="PhoU-like"/>
    <property type="match status" value="1"/>
</dbReference>
<evidence type="ECO:0000256" key="2">
    <source>
        <dbReference type="ARBA" id="ARBA00022490"/>
    </source>
</evidence>
<evidence type="ECO:0000256" key="1">
    <source>
        <dbReference type="ARBA" id="ARBA00004514"/>
    </source>
</evidence>
<comment type="similarity">
    <text evidence="6">Belongs to the bacillales FliT family.</text>
</comment>
<proteinExistence type="inferred from homology"/>
<evidence type="ECO:0000256" key="3">
    <source>
        <dbReference type="ARBA" id="ARBA00022795"/>
    </source>
</evidence>
<evidence type="ECO:0000256" key="6">
    <source>
        <dbReference type="ARBA" id="ARBA00093785"/>
    </source>
</evidence>
<organism evidence="8 9">
    <name type="scientific">Sporolactobacillus shoreicorticis</name>
    <dbReference type="NCBI Taxonomy" id="1923877"/>
    <lineage>
        <taxon>Bacteria</taxon>
        <taxon>Bacillati</taxon>
        <taxon>Bacillota</taxon>
        <taxon>Bacilli</taxon>
        <taxon>Bacillales</taxon>
        <taxon>Sporolactobacillaceae</taxon>
        <taxon>Sporolactobacillus</taxon>
    </lineage>
</organism>
<evidence type="ECO:0000313" key="8">
    <source>
        <dbReference type="EMBL" id="MFD2692393.1"/>
    </source>
</evidence>